<accession>A0A6U2B7L0</accession>
<organism evidence="2">
    <name type="scientific">Micromonas pusilla</name>
    <name type="common">Picoplanktonic green alga</name>
    <name type="synonym">Chromulina pusilla</name>
    <dbReference type="NCBI Taxonomy" id="38833"/>
    <lineage>
        <taxon>Eukaryota</taxon>
        <taxon>Viridiplantae</taxon>
        <taxon>Chlorophyta</taxon>
        <taxon>Mamiellophyceae</taxon>
        <taxon>Mamiellales</taxon>
        <taxon>Mamiellaceae</taxon>
        <taxon>Micromonas</taxon>
    </lineage>
</organism>
<name>A0A6U2B7L0_MICPS</name>
<dbReference type="EMBL" id="HBEV01002450">
    <property type="protein sequence ID" value="CAD8578862.1"/>
    <property type="molecule type" value="Transcribed_RNA"/>
</dbReference>
<evidence type="ECO:0000313" key="4">
    <source>
        <dbReference type="EMBL" id="CAD8578862.1"/>
    </source>
</evidence>
<proteinExistence type="predicted"/>
<dbReference type="EMBL" id="HBEV01002451">
    <property type="protein sequence ID" value="CAD8578864.1"/>
    <property type="molecule type" value="Transcribed_RNA"/>
</dbReference>
<dbReference type="EMBL" id="HBEV01002447">
    <property type="protein sequence ID" value="CAD8578857.1"/>
    <property type="molecule type" value="Transcribed_RNA"/>
</dbReference>
<dbReference type="PANTHER" id="PTHR24016:SF0">
    <property type="entry name" value="CONSERVED OLIGOMERIC GOLGI COMPLEX SUBUNIT 4"/>
    <property type="match status" value="1"/>
</dbReference>
<evidence type="ECO:0000313" key="2">
    <source>
        <dbReference type="EMBL" id="CAD8578855.1"/>
    </source>
</evidence>
<dbReference type="Gene3D" id="1.20.58.1970">
    <property type="match status" value="1"/>
</dbReference>
<reference evidence="2" key="1">
    <citation type="submission" date="2021-01" db="EMBL/GenBank/DDBJ databases">
        <authorList>
            <person name="Corre E."/>
            <person name="Pelletier E."/>
            <person name="Niang G."/>
            <person name="Scheremetjew M."/>
            <person name="Finn R."/>
            <person name="Kale V."/>
            <person name="Holt S."/>
            <person name="Cochrane G."/>
            <person name="Meng A."/>
            <person name="Brown T."/>
            <person name="Cohen L."/>
        </authorList>
    </citation>
    <scope>NUCLEOTIDE SEQUENCE</scope>
    <source>
        <strain evidence="2">CCMP494</strain>
    </source>
</reference>
<dbReference type="PANTHER" id="PTHR24016">
    <property type="entry name" value="CONSERVED OLIGOMERIC GOLGI COMPLEX SUBUNIT 4"/>
    <property type="match status" value="1"/>
</dbReference>
<dbReference type="InterPro" id="IPR048684">
    <property type="entry name" value="COG4_C"/>
</dbReference>
<protein>
    <recommendedName>
        <fullName evidence="1">Conserved oligomeric Golgi complex subunit 4 C-terminal domain-containing protein</fullName>
    </recommendedName>
</protein>
<evidence type="ECO:0000313" key="3">
    <source>
        <dbReference type="EMBL" id="CAD8578857.1"/>
    </source>
</evidence>
<evidence type="ECO:0000313" key="5">
    <source>
        <dbReference type="EMBL" id="CAD8578864.1"/>
    </source>
</evidence>
<dbReference type="AlphaFoldDB" id="A0A6U2B7L0"/>
<dbReference type="Pfam" id="PF20662">
    <property type="entry name" value="COG4_C"/>
    <property type="match status" value="1"/>
</dbReference>
<sequence>MRACAQKGNDIQIKHQIFNMLDSLFDYFECNWRDILATFGLGALNTLVVSVHEACESHIESMLATHLDYLDQQNFDNANESGIEDQLGYSNIENAIVEMVEIITRLAEYRSYIGEFCRSIDKISEHGNSNCTHKKIALIFSRILSKIERTYSDLETRLLGNNYKILGATKKGIPGLKNHDVFVDDFFFLTMSSINRAVHVGNHECIILLLNLFREAALRHVCLDDELYNQIPPMDESMLRLRFLHSFFNNLLELIVFVKHLKRNDKSPEFHGQVDLEELSNKLQEKLFNERDLCIKGLFSYFDASFDCLASTNYILSEEDIKMKSTRKSWSALLIGTLHEPHLIERVFSSGLNELISDSIITHIARRVEENVFNRLKFNLLGAILFEGEIRKITIALSKMFPNSKVREIFSRVLSIATVLNAETFEGFINDENSILFPHFELEKLVGLRTDL</sequence>
<dbReference type="InterPro" id="IPR048682">
    <property type="entry name" value="COG4"/>
</dbReference>
<dbReference type="EMBL" id="HBEV01002446">
    <property type="protein sequence ID" value="CAD8578855.1"/>
    <property type="molecule type" value="Transcribed_RNA"/>
</dbReference>
<feature type="domain" description="Conserved oligomeric Golgi complex subunit 4 C-terminal" evidence="1">
    <location>
        <begin position="307"/>
        <end position="426"/>
    </location>
</feature>
<evidence type="ECO:0000259" key="1">
    <source>
        <dbReference type="Pfam" id="PF20662"/>
    </source>
</evidence>
<gene>
    <name evidence="2" type="ORF">MSP1404_LOCUS1891</name>
    <name evidence="3" type="ORF">MSP1404_LOCUS1892</name>
    <name evidence="4" type="ORF">MSP1404_LOCUS1895</name>
    <name evidence="5" type="ORF">MSP1404_LOCUS1896</name>
</gene>